<evidence type="ECO:0000313" key="1">
    <source>
        <dbReference type="EMBL" id="KAH9319256.1"/>
    </source>
</evidence>
<proteinExistence type="predicted"/>
<name>A0AA38G9W3_TAXCH</name>
<reference evidence="1 2" key="1">
    <citation type="journal article" date="2021" name="Nat. Plants">
        <title>The Taxus genome provides insights into paclitaxel biosynthesis.</title>
        <authorList>
            <person name="Xiong X."/>
            <person name="Gou J."/>
            <person name="Liao Q."/>
            <person name="Li Y."/>
            <person name="Zhou Q."/>
            <person name="Bi G."/>
            <person name="Li C."/>
            <person name="Du R."/>
            <person name="Wang X."/>
            <person name="Sun T."/>
            <person name="Guo L."/>
            <person name="Liang H."/>
            <person name="Lu P."/>
            <person name="Wu Y."/>
            <person name="Zhang Z."/>
            <person name="Ro D.K."/>
            <person name="Shang Y."/>
            <person name="Huang S."/>
            <person name="Yan J."/>
        </authorList>
    </citation>
    <scope>NUCLEOTIDE SEQUENCE [LARGE SCALE GENOMIC DNA]</scope>
    <source>
        <strain evidence="1">Ta-2019</strain>
    </source>
</reference>
<accession>A0AA38G9W3</accession>
<dbReference type="Proteomes" id="UP000824469">
    <property type="component" value="Unassembled WGS sequence"/>
</dbReference>
<dbReference type="AlphaFoldDB" id="A0AA38G9W3"/>
<sequence length="56" mass="6138">SENVNHIVYILNQFLQASYVDNEEESTADFCESVKLHSSIETGLFAAHEGSASYAA</sequence>
<evidence type="ECO:0000313" key="2">
    <source>
        <dbReference type="Proteomes" id="UP000824469"/>
    </source>
</evidence>
<organism evidence="1 2">
    <name type="scientific">Taxus chinensis</name>
    <name type="common">Chinese yew</name>
    <name type="synonym">Taxus wallichiana var. chinensis</name>
    <dbReference type="NCBI Taxonomy" id="29808"/>
    <lineage>
        <taxon>Eukaryota</taxon>
        <taxon>Viridiplantae</taxon>
        <taxon>Streptophyta</taxon>
        <taxon>Embryophyta</taxon>
        <taxon>Tracheophyta</taxon>
        <taxon>Spermatophyta</taxon>
        <taxon>Pinopsida</taxon>
        <taxon>Pinidae</taxon>
        <taxon>Conifers II</taxon>
        <taxon>Cupressales</taxon>
        <taxon>Taxaceae</taxon>
        <taxon>Taxus</taxon>
    </lineage>
</organism>
<dbReference type="EMBL" id="JAHRHJ020000004">
    <property type="protein sequence ID" value="KAH9319256.1"/>
    <property type="molecule type" value="Genomic_DNA"/>
</dbReference>
<feature type="non-terminal residue" evidence="1">
    <location>
        <position position="1"/>
    </location>
</feature>
<keyword evidence="2" id="KW-1185">Reference proteome</keyword>
<gene>
    <name evidence="1" type="ORF">KI387_021025</name>
</gene>
<protein>
    <submittedName>
        <fullName evidence="1">Uncharacterized protein</fullName>
    </submittedName>
</protein>
<comment type="caution">
    <text evidence="1">The sequence shown here is derived from an EMBL/GenBank/DDBJ whole genome shotgun (WGS) entry which is preliminary data.</text>
</comment>
<feature type="non-terminal residue" evidence="1">
    <location>
        <position position="56"/>
    </location>
</feature>